<dbReference type="GeneID" id="103375668"/>
<proteinExistence type="predicted"/>
<protein>
    <submittedName>
        <fullName evidence="2">Uncharacterized protein LOC103375668</fullName>
    </submittedName>
</protein>
<gene>
    <name evidence="2" type="primary">LOC103375668</name>
</gene>
<feature type="non-terminal residue" evidence="2">
    <location>
        <position position="1"/>
    </location>
</feature>
<dbReference type="AlphaFoldDB" id="A0A9Y4NVZ7"/>
<evidence type="ECO:0000313" key="1">
    <source>
        <dbReference type="Proteomes" id="UP000694891"/>
    </source>
</evidence>
<sequence length="223" mass="25330">SHQASSSPLCSGLGYLKHICQLLEKISQLQKTNLQLQRNICSLQKDNRMAKTKEDFFQQHCSCGAASLAFQDFQKRHSKSECLASSGTLSDLSTIPEVTTHPLMSAKRGMSIEGLTPIPLWRRNLNRRSYTEEEVRFFGDSTERLSIPQPRLSENYTPSRIKDLTRKTKWRNQGRLDLTSASLKMSCPQLYRPDLGPVKPAGKNRNSMIALGHHSKLDFPWLQ</sequence>
<dbReference type="Proteomes" id="UP000694891">
    <property type="component" value="Unplaced"/>
</dbReference>
<dbReference type="RefSeq" id="XP_008304202.1">
    <property type="nucleotide sequence ID" value="XM_008305980.1"/>
</dbReference>
<reference evidence="2" key="1">
    <citation type="submission" date="2025-08" db="UniProtKB">
        <authorList>
            <consortium name="RefSeq"/>
        </authorList>
    </citation>
    <scope>IDENTIFICATION</scope>
</reference>
<evidence type="ECO:0000313" key="2">
    <source>
        <dbReference type="RefSeq" id="XP_008304202.1"/>
    </source>
</evidence>
<keyword evidence="1" id="KW-1185">Reference proteome</keyword>
<organism evidence="1 2">
    <name type="scientific">Stegastes partitus</name>
    <name type="common">bicolor damselfish</name>
    <dbReference type="NCBI Taxonomy" id="144197"/>
    <lineage>
        <taxon>Eukaryota</taxon>
        <taxon>Metazoa</taxon>
        <taxon>Chordata</taxon>
        <taxon>Craniata</taxon>
        <taxon>Vertebrata</taxon>
        <taxon>Euteleostomi</taxon>
        <taxon>Actinopterygii</taxon>
        <taxon>Neopterygii</taxon>
        <taxon>Teleostei</taxon>
        <taxon>Neoteleostei</taxon>
        <taxon>Acanthomorphata</taxon>
        <taxon>Ovalentaria</taxon>
        <taxon>Pomacentridae</taxon>
        <taxon>Stegastes</taxon>
    </lineage>
</organism>
<name>A0A9Y4NVZ7_9TELE</name>
<accession>A0A9Y4NVZ7</accession>